<accession>A0AAX0MG81</accession>
<name>A0AAX0MG81_VIBPH</name>
<evidence type="ECO:0000256" key="3">
    <source>
        <dbReference type="ARBA" id="ARBA00022723"/>
    </source>
</evidence>
<keyword evidence="6" id="KW-0051">Antiviral defense</keyword>
<dbReference type="GO" id="GO:0051607">
    <property type="term" value="P:defense response to virus"/>
    <property type="evidence" value="ECO:0007669"/>
    <property type="project" value="UniProtKB-KW"/>
</dbReference>
<protein>
    <submittedName>
        <fullName evidence="9">Reverse transcriptase</fullName>
    </submittedName>
</protein>
<evidence type="ECO:0000313" key="9">
    <source>
        <dbReference type="EMBL" id="OQK02419.1"/>
    </source>
</evidence>
<keyword evidence="10" id="KW-1185">Reference proteome</keyword>
<proteinExistence type="inferred from homology"/>
<dbReference type="Pfam" id="PF00078">
    <property type="entry name" value="RVT_1"/>
    <property type="match status" value="1"/>
</dbReference>
<evidence type="ECO:0000313" key="10">
    <source>
        <dbReference type="Proteomes" id="UP000191946"/>
    </source>
</evidence>
<dbReference type="CDD" id="cd03487">
    <property type="entry name" value="RT_Bac_retron_II"/>
    <property type="match status" value="1"/>
</dbReference>
<dbReference type="InterPro" id="IPR000123">
    <property type="entry name" value="Reverse_transcriptase_msDNA"/>
</dbReference>
<dbReference type="InterPro" id="IPR000477">
    <property type="entry name" value="RT_dom"/>
</dbReference>
<dbReference type="PRINTS" id="PR00866">
    <property type="entry name" value="RNADNAPOLMS"/>
</dbReference>
<dbReference type="Proteomes" id="UP000191946">
    <property type="component" value="Unassembled WGS sequence"/>
</dbReference>
<reference evidence="9 10" key="1">
    <citation type="submission" date="2015-08" db="EMBL/GenBank/DDBJ databases">
        <title>Draft Genome Sequences of Vibrio parahaemolyticus Strains.</title>
        <authorList>
            <person name="Gonzalez-Escalona N."/>
            <person name="DePaola A."/>
        </authorList>
    </citation>
    <scope>NUCLEOTIDE SEQUENCE [LARGE SCALE GENOMIC DNA]</scope>
    <source>
        <strain evidence="9 10">CFSAN001621</strain>
    </source>
</reference>
<gene>
    <name evidence="9" type="ORF">AKG60_04035</name>
</gene>
<organism evidence="9 10">
    <name type="scientific">Vibrio parahaemolyticus</name>
    <dbReference type="NCBI Taxonomy" id="670"/>
    <lineage>
        <taxon>Bacteria</taxon>
        <taxon>Pseudomonadati</taxon>
        <taxon>Pseudomonadota</taxon>
        <taxon>Gammaproteobacteria</taxon>
        <taxon>Vibrionales</taxon>
        <taxon>Vibrionaceae</taxon>
        <taxon>Vibrio</taxon>
    </lineage>
</organism>
<keyword evidence="2" id="KW-0548">Nucleotidyltransferase</keyword>
<evidence type="ECO:0000256" key="4">
    <source>
        <dbReference type="ARBA" id="ARBA00022842"/>
    </source>
</evidence>
<feature type="domain" description="Reverse transcriptase" evidence="8">
    <location>
        <begin position="29"/>
        <end position="255"/>
    </location>
</feature>
<comment type="similarity">
    <text evidence="7">Belongs to the bacterial reverse transcriptase family.</text>
</comment>
<evidence type="ECO:0000259" key="8">
    <source>
        <dbReference type="PROSITE" id="PS50878"/>
    </source>
</evidence>
<dbReference type="SUPFAM" id="SSF56672">
    <property type="entry name" value="DNA/RNA polymerases"/>
    <property type="match status" value="1"/>
</dbReference>
<dbReference type="AlphaFoldDB" id="A0AAX0MG81"/>
<dbReference type="RefSeq" id="WP_005495789.1">
    <property type="nucleotide sequence ID" value="NZ_CP026041.1"/>
</dbReference>
<keyword evidence="4" id="KW-0460">Magnesium</keyword>
<keyword evidence="3" id="KW-0479">Metal-binding</keyword>
<evidence type="ECO:0000256" key="2">
    <source>
        <dbReference type="ARBA" id="ARBA00022695"/>
    </source>
</evidence>
<keyword evidence="1" id="KW-0808">Transferase</keyword>
<dbReference type="EMBL" id="LHQV01000006">
    <property type="protein sequence ID" value="OQK02419.1"/>
    <property type="molecule type" value="Genomic_DNA"/>
</dbReference>
<keyword evidence="5 9" id="KW-0695">RNA-directed DNA polymerase</keyword>
<comment type="caution">
    <text evidence="9">The sequence shown here is derived from an EMBL/GenBank/DDBJ whole genome shotgun (WGS) entry which is preliminary data.</text>
</comment>
<dbReference type="GO" id="GO:0003964">
    <property type="term" value="F:RNA-directed DNA polymerase activity"/>
    <property type="evidence" value="ECO:0007669"/>
    <property type="project" value="UniProtKB-KW"/>
</dbReference>
<sequence length="400" mass="46821">MYLSQPSLNTKNAINSMAALEKTLGLTAKEIQSIISLPESQKYFEKKVPKSDGSIRLVYCPHPQVRRAQRKINNNIFKKLVKWPSYIFGSIPNTKISKEQIERKDYISCAGQHCGAKSLLKMDIKSFFDNIHFDHVLDMFVNFFHYDKDVSFTLAKLCCKSDYIVQGGLTSSYVASLILWKHEPELVKRLQRKNLTYTRLVDDISISSHVSNFDFSMVQQLVTNMLYEIDLPVNNDKTKVYHLSTEPLTIHGIRVNFNEPRLPANEVRKIRAAVHNLTILASQPGYRTLHSYREDYARCMGRVNKLKRVQHEKHSEFLKTLQNIRPLPSEKDLKRARVVYHRLMRNYSEKKDTRGYRTSFFKLQERLNVLCRKKCFREEAQKIRRKLKEIAPSKQAKENF</sequence>
<evidence type="ECO:0000256" key="1">
    <source>
        <dbReference type="ARBA" id="ARBA00022679"/>
    </source>
</evidence>
<evidence type="ECO:0000256" key="7">
    <source>
        <dbReference type="ARBA" id="ARBA00034120"/>
    </source>
</evidence>
<evidence type="ECO:0000256" key="5">
    <source>
        <dbReference type="ARBA" id="ARBA00022918"/>
    </source>
</evidence>
<dbReference type="GO" id="GO:0003723">
    <property type="term" value="F:RNA binding"/>
    <property type="evidence" value="ECO:0007669"/>
    <property type="project" value="InterPro"/>
</dbReference>
<dbReference type="PROSITE" id="PS50878">
    <property type="entry name" value="RT_POL"/>
    <property type="match status" value="1"/>
</dbReference>
<dbReference type="InterPro" id="IPR043502">
    <property type="entry name" value="DNA/RNA_pol_sf"/>
</dbReference>
<dbReference type="GO" id="GO:0046872">
    <property type="term" value="F:metal ion binding"/>
    <property type="evidence" value="ECO:0007669"/>
    <property type="project" value="UniProtKB-KW"/>
</dbReference>
<evidence type="ECO:0000256" key="6">
    <source>
        <dbReference type="ARBA" id="ARBA00023118"/>
    </source>
</evidence>